<evidence type="ECO:0000313" key="1">
    <source>
        <dbReference type="EMBL" id="MEZ8092077.1"/>
    </source>
</evidence>
<evidence type="ECO:0000313" key="2">
    <source>
        <dbReference type="Proteomes" id="UP001569177"/>
    </source>
</evidence>
<dbReference type="RefSeq" id="WP_016797427.1">
    <property type="nucleotide sequence ID" value="NZ_JBGONX010000031.1"/>
</dbReference>
<proteinExistence type="predicted"/>
<reference evidence="1 2" key="1">
    <citation type="submission" date="2024-06" db="EMBL/GenBank/DDBJ databases">
        <authorList>
            <person name="Steensen K."/>
            <person name="Seneca J."/>
            <person name="Bartlau N."/>
            <person name="Yu A.X."/>
            <person name="Polz M.F."/>
        </authorList>
    </citation>
    <scope>NUCLEOTIDE SEQUENCE [LARGE SCALE GENOMIC DNA]</scope>
    <source>
        <strain evidence="1 2">5S240</strain>
    </source>
</reference>
<dbReference type="Proteomes" id="UP001569177">
    <property type="component" value="Unassembled WGS sequence"/>
</dbReference>
<protein>
    <submittedName>
        <fullName evidence="1">Uncharacterized protein</fullName>
    </submittedName>
</protein>
<name>A0ABV4LJP2_9VIBR</name>
<comment type="caution">
    <text evidence="1">The sequence shown here is derived from an EMBL/GenBank/DDBJ whole genome shotgun (WGS) entry which is preliminary data.</text>
</comment>
<dbReference type="EMBL" id="JBGOOJ010000024">
    <property type="protein sequence ID" value="MEZ8092077.1"/>
    <property type="molecule type" value="Genomic_DNA"/>
</dbReference>
<organism evidence="1 2">
    <name type="scientific">Vibrio kanaloae</name>
    <dbReference type="NCBI Taxonomy" id="170673"/>
    <lineage>
        <taxon>Bacteria</taxon>
        <taxon>Pseudomonadati</taxon>
        <taxon>Pseudomonadota</taxon>
        <taxon>Gammaproteobacteria</taxon>
        <taxon>Vibrionales</taxon>
        <taxon>Vibrionaceae</taxon>
        <taxon>Vibrio</taxon>
    </lineage>
</organism>
<keyword evidence="2" id="KW-1185">Reference proteome</keyword>
<accession>A0ABV4LJP2</accession>
<sequence>MRAKRAGRVPGARALAGTANKNYPHQRMYQVYEGSERMETRRLCFDTLANSPALPVFWGKADK</sequence>
<gene>
    <name evidence="1" type="ORF">ACED24_18620</name>
</gene>